<proteinExistence type="predicted"/>
<evidence type="ECO:0000313" key="2">
    <source>
        <dbReference type="EMBL" id="SJK96924.1"/>
    </source>
</evidence>
<dbReference type="EMBL" id="FUEG01000001">
    <property type="protein sequence ID" value="SJK96924.1"/>
    <property type="molecule type" value="Genomic_DNA"/>
</dbReference>
<evidence type="ECO:0000313" key="6">
    <source>
        <dbReference type="Proteomes" id="UP000219338"/>
    </source>
</evidence>
<keyword evidence="6" id="KW-1185">Reference proteome</keyword>
<dbReference type="EMBL" id="FUEG01000017">
    <property type="protein sequence ID" value="SJL12638.1"/>
    <property type="molecule type" value="Genomic_DNA"/>
</dbReference>
<dbReference type="EMBL" id="FUEG01000018">
    <property type="protein sequence ID" value="SJL12722.1"/>
    <property type="molecule type" value="Genomic_DNA"/>
</dbReference>
<dbReference type="Proteomes" id="UP000219338">
    <property type="component" value="Unassembled WGS sequence"/>
</dbReference>
<feature type="compositionally biased region" description="Basic and acidic residues" evidence="1">
    <location>
        <begin position="1"/>
        <end position="12"/>
    </location>
</feature>
<name>A0A284RX35_ARMOS</name>
<evidence type="ECO:0000313" key="3">
    <source>
        <dbReference type="EMBL" id="SJL12638.1"/>
    </source>
</evidence>
<gene>
    <name evidence="2" type="ORF">ARMOST_00173</name>
    <name evidence="3" type="ORF">ARMOST_16067</name>
    <name evidence="4" type="ORF">ARMOST_16153</name>
    <name evidence="5" type="ORF">ARMOST_16766</name>
</gene>
<evidence type="ECO:0000313" key="4">
    <source>
        <dbReference type="EMBL" id="SJL12722.1"/>
    </source>
</evidence>
<feature type="region of interest" description="Disordered" evidence="1">
    <location>
        <begin position="1"/>
        <end position="40"/>
    </location>
</feature>
<sequence length="84" mass="9845">MSHPSTSRDKSDTSQTSRFLSSHHQRRCPFCSSSINNSTQPLPVLLRNRYEIKVMKVKRDNEHGINMELDDDMEKNLKEGEIRR</sequence>
<organism evidence="5 6">
    <name type="scientific">Armillaria ostoyae</name>
    <name type="common">Armillaria root rot fungus</name>
    <dbReference type="NCBI Taxonomy" id="47428"/>
    <lineage>
        <taxon>Eukaryota</taxon>
        <taxon>Fungi</taxon>
        <taxon>Dikarya</taxon>
        <taxon>Basidiomycota</taxon>
        <taxon>Agaricomycotina</taxon>
        <taxon>Agaricomycetes</taxon>
        <taxon>Agaricomycetidae</taxon>
        <taxon>Agaricales</taxon>
        <taxon>Marasmiineae</taxon>
        <taxon>Physalacriaceae</taxon>
        <taxon>Armillaria</taxon>
    </lineage>
</organism>
<dbReference type="AlphaFoldDB" id="A0A284RX35"/>
<evidence type="ECO:0000256" key="1">
    <source>
        <dbReference type="SAM" id="MobiDB-lite"/>
    </source>
</evidence>
<reference evidence="6" key="1">
    <citation type="journal article" date="2017" name="Nat. Ecol. Evol.">
        <title>Genome expansion and lineage-specific genetic innovations in the forest pathogenic fungi Armillaria.</title>
        <authorList>
            <person name="Sipos G."/>
            <person name="Prasanna A.N."/>
            <person name="Walter M.C."/>
            <person name="O'Connor E."/>
            <person name="Balint B."/>
            <person name="Krizsan K."/>
            <person name="Kiss B."/>
            <person name="Hess J."/>
            <person name="Varga T."/>
            <person name="Slot J."/>
            <person name="Riley R."/>
            <person name="Boka B."/>
            <person name="Rigling D."/>
            <person name="Barry K."/>
            <person name="Lee J."/>
            <person name="Mihaltcheva S."/>
            <person name="LaButti K."/>
            <person name="Lipzen A."/>
            <person name="Waldron R."/>
            <person name="Moloney N.M."/>
            <person name="Sperisen C."/>
            <person name="Kredics L."/>
            <person name="Vagvoelgyi C."/>
            <person name="Patrignani A."/>
            <person name="Fitzpatrick D."/>
            <person name="Nagy I."/>
            <person name="Doyle S."/>
            <person name="Anderson J.B."/>
            <person name="Grigoriev I.V."/>
            <person name="Gueldener U."/>
            <person name="Muensterkoetter M."/>
            <person name="Nagy L.G."/>
        </authorList>
    </citation>
    <scope>NUCLEOTIDE SEQUENCE [LARGE SCALE GENOMIC DNA]</scope>
    <source>
        <strain evidence="6">C18/9</strain>
    </source>
</reference>
<evidence type="ECO:0000313" key="5">
    <source>
        <dbReference type="EMBL" id="SJL13326.1"/>
    </source>
</evidence>
<reference evidence="5" key="2">
    <citation type="submission" date="2017-01" db="EMBL/GenBank/DDBJ databases">
        <authorList>
            <person name="Mah S.A."/>
            <person name="Swanson W.J."/>
            <person name="Moy G.W."/>
            <person name="Vacquier V.D."/>
        </authorList>
    </citation>
    <scope>NUCLEOTIDE SEQUENCE [LARGE SCALE GENOMIC DNA]</scope>
    <source>
        <strain evidence="5">C18/9</strain>
    </source>
</reference>
<accession>A0A284RX35</accession>
<dbReference type="EMBL" id="FUEG01000019">
    <property type="protein sequence ID" value="SJL13326.1"/>
    <property type="molecule type" value="Genomic_DNA"/>
</dbReference>
<feature type="compositionally biased region" description="Polar residues" evidence="1">
    <location>
        <begin position="31"/>
        <end position="40"/>
    </location>
</feature>
<protein>
    <submittedName>
        <fullName evidence="5">Uncharacterized protein</fullName>
    </submittedName>
</protein>